<evidence type="ECO:0008006" key="3">
    <source>
        <dbReference type="Google" id="ProtNLM"/>
    </source>
</evidence>
<dbReference type="RefSeq" id="WP_209640041.1">
    <property type="nucleotide sequence ID" value="NZ_JAGINW010000001.1"/>
</dbReference>
<proteinExistence type="predicted"/>
<comment type="caution">
    <text evidence="1">The sequence shown here is derived from an EMBL/GenBank/DDBJ whole genome shotgun (WGS) entry which is preliminary data.</text>
</comment>
<dbReference type="Proteomes" id="UP001519332">
    <property type="component" value="Unassembled WGS sequence"/>
</dbReference>
<keyword evidence="2" id="KW-1185">Reference proteome</keyword>
<accession>A0ABS4TGI1</accession>
<organism evidence="1 2">
    <name type="scientific">Kibdelosporangium banguiense</name>
    <dbReference type="NCBI Taxonomy" id="1365924"/>
    <lineage>
        <taxon>Bacteria</taxon>
        <taxon>Bacillati</taxon>
        <taxon>Actinomycetota</taxon>
        <taxon>Actinomycetes</taxon>
        <taxon>Pseudonocardiales</taxon>
        <taxon>Pseudonocardiaceae</taxon>
        <taxon>Kibdelosporangium</taxon>
    </lineage>
</organism>
<dbReference type="NCBIfam" id="NF033530">
    <property type="entry name" value="lasso_PqqD_Strm"/>
    <property type="match status" value="1"/>
</dbReference>
<dbReference type="InterPro" id="IPR041881">
    <property type="entry name" value="PqqD_sf"/>
</dbReference>
<dbReference type="InterPro" id="IPR008792">
    <property type="entry name" value="PQQD"/>
</dbReference>
<reference evidence="1 2" key="1">
    <citation type="submission" date="2021-03" db="EMBL/GenBank/DDBJ databases">
        <title>Sequencing the genomes of 1000 actinobacteria strains.</title>
        <authorList>
            <person name="Klenk H.-P."/>
        </authorList>
    </citation>
    <scope>NUCLEOTIDE SEQUENCE [LARGE SCALE GENOMIC DNA]</scope>
    <source>
        <strain evidence="1 2">DSM 46670</strain>
    </source>
</reference>
<name>A0ABS4TGI1_9PSEU</name>
<dbReference type="Pfam" id="PF05402">
    <property type="entry name" value="PqqD"/>
    <property type="match status" value="1"/>
</dbReference>
<protein>
    <recommendedName>
        <fullName evidence="3">Coenzyme PQQ synthesis protein D (PqqD)</fullName>
    </recommendedName>
</protein>
<sequence>MTRLRGHVAFAETDYGTALLDELSGVYWLISSTGVLALRVLLDGGDIDQAITEVLDRYLVDRDTVTRDVHNLLARLHEAGLVTA</sequence>
<evidence type="ECO:0000313" key="1">
    <source>
        <dbReference type="EMBL" id="MBP2323522.1"/>
    </source>
</evidence>
<evidence type="ECO:0000313" key="2">
    <source>
        <dbReference type="Proteomes" id="UP001519332"/>
    </source>
</evidence>
<dbReference type="EMBL" id="JAGINW010000001">
    <property type="protein sequence ID" value="MBP2323522.1"/>
    <property type="molecule type" value="Genomic_DNA"/>
</dbReference>
<gene>
    <name evidence="1" type="ORF">JOF56_003907</name>
</gene>
<dbReference type="Gene3D" id="1.10.10.1150">
    <property type="entry name" value="Coenzyme PQQ synthesis protein D (PqqD)"/>
    <property type="match status" value="1"/>
</dbReference>